<dbReference type="Pfam" id="PF01136">
    <property type="entry name" value="Peptidase_U32"/>
    <property type="match status" value="1"/>
</dbReference>
<sequence length="315" mass="35245">MFDLTRQYLRKLGLPGEDKRDLPSSELVFADGANFRIEIPTVNTLEAATALLQEAEFLGITINRITETYGIFRHTRREIQDWVNLCQDYGCQLIMSPGPRATYDTSATVQSSQGMRIGYRLRGQEQLIRAIEDVKRGVELGVKGFLIYDEGMLWLVNQMRQDGELAPDISFKVSAHCGYANPISIKLMAQMGANSVNPVRDLQLPMIAAIREAISIPLDCHTDNPPASGGFIRSYEAPEIVRIAAPVYLKTGNSVISSHGQLTSVEDGRQMARQASITVEMVKRYHPEAIQSERKINFEIERSTSKLKLAQNLRS</sequence>
<keyword evidence="2" id="KW-1185">Reference proteome</keyword>
<accession>A0A563VXQ4</accession>
<reference evidence="1 2" key="1">
    <citation type="submission" date="2019-01" db="EMBL/GenBank/DDBJ databases">
        <authorList>
            <person name="Brito A."/>
        </authorList>
    </citation>
    <scope>NUCLEOTIDE SEQUENCE [LARGE SCALE GENOMIC DNA]</scope>
    <source>
        <strain evidence="1">1</strain>
    </source>
</reference>
<proteinExistence type="predicted"/>
<gene>
    <name evidence="1" type="ORF">H1P_400009</name>
</gene>
<organism evidence="1 2">
    <name type="scientific">Hyella patelloides LEGE 07179</name>
    <dbReference type="NCBI Taxonomy" id="945734"/>
    <lineage>
        <taxon>Bacteria</taxon>
        <taxon>Bacillati</taxon>
        <taxon>Cyanobacteriota</taxon>
        <taxon>Cyanophyceae</taxon>
        <taxon>Pleurocapsales</taxon>
        <taxon>Hyellaceae</taxon>
        <taxon>Hyella</taxon>
    </lineage>
</organism>
<name>A0A563VXQ4_9CYAN</name>
<dbReference type="EMBL" id="CAACVJ010000335">
    <property type="protein sequence ID" value="VEP16053.1"/>
    <property type="molecule type" value="Genomic_DNA"/>
</dbReference>
<evidence type="ECO:0000313" key="2">
    <source>
        <dbReference type="Proteomes" id="UP000320055"/>
    </source>
</evidence>
<dbReference type="RefSeq" id="WP_222426979.1">
    <property type="nucleotide sequence ID" value="NZ_LR213800.1"/>
</dbReference>
<evidence type="ECO:0000313" key="1">
    <source>
        <dbReference type="EMBL" id="VEP16053.1"/>
    </source>
</evidence>
<dbReference type="AlphaFoldDB" id="A0A563VXQ4"/>
<dbReference type="Proteomes" id="UP000320055">
    <property type="component" value="Unassembled WGS sequence"/>
</dbReference>
<protein>
    <submittedName>
        <fullName evidence="1">Peptidase</fullName>
    </submittedName>
</protein>
<dbReference type="InterPro" id="IPR001539">
    <property type="entry name" value="Peptidase_U32"/>
</dbReference>